<dbReference type="Proteomes" id="UP000291116">
    <property type="component" value="Unassembled WGS sequence"/>
</dbReference>
<keyword evidence="1" id="KW-0175">Coiled coil</keyword>
<organism evidence="4 5">
    <name type="scientific">Pseudo-nitzschia multistriata</name>
    <dbReference type="NCBI Taxonomy" id="183589"/>
    <lineage>
        <taxon>Eukaryota</taxon>
        <taxon>Sar</taxon>
        <taxon>Stramenopiles</taxon>
        <taxon>Ochrophyta</taxon>
        <taxon>Bacillariophyta</taxon>
        <taxon>Bacillariophyceae</taxon>
        <taxon>Bacillariophycidae</taxon>
        <taxon>Bacillariales</taxon>
        <taxon>Bacillariaceae</taxon>
        <taxon>Pseudo-nitzschia</taxon>
    </lineage>
</organism>
<keyword evidence="5" id="KW-1185">Reference proteome</keyword>
<gene>
    <name evidence="4" type="ORF">PSNMU_V1.4_AUG-EV-PASAV3_0060170</name>
</gene>
<feature type="domain" description="PPIase cyclophilin-type" evidence="3">
    <location>
        <begin position="295"/>
        <end position="427"/>
    </location>
</feature>
<protein>
    <recommendedName>
        <fullName evidence="3">PPIase cyclophilin-type domain-containing protein</fullName>
    </recommendedName>
</protein>
<dbReference type="InterPro" id="IPR002130">
    <property type="entry name" value="Cyclophilin-type_PPIase_dom"/>
</dbReference>
<reference evidence="4 5" key="1">
    <citation type="submission" date="2019-01" db="EMBL/GenBank/DDBJ databases">
        <authorList>
            <person name="Ferrante I. M."/>
        </authorList>
    </citation>
    <scope>NUCLEOTIDE SEQUENCE [LARGE SCALE GENOMIC DNA]</scope>
    <source>
        <strain evidence="4 5">B856</strain>
    </source>
</reference>
<dbReference type="OrthoDB" id="41872at2759"/>
<proteinExistence type="predicted"/>
<evidence type="ECO:0000256" key="1">
    <source>
        <dbReference type="SAM" id="Coils"/>
    </source>
</evidence>
<accession>A0A448ZAZ7</accession>
<name>A0A448ZAZ7_9STRA</name>
<evidence type="ECO:0000259" key="3">
    <source>
        <dbReference type="Pfam" id="PF00160"/>
    </source>
</evidence>
<dbReference type="InterPro" id="IPR029000">
    <property type="entry name" value="Cyclophilin-like_dom_sf"/>
</dbReference>
<evidence type="ECO:0000313" key="5">
    <source>
        <dbReference type="Proteomes" id="UP000291116"/>
    </source>
</evidence>
<evidence type="ECO:0000256" key="2">
    <source>
        <dbReference type="SAM" id="MobiDB-lite"/>
    </source>
</evidence>
<feature type="region of interest" description="Disordered" evidence="2">
    <location>
        <begin position="34"/>
        <end position="83"/>
    </location>
</feature>
<sequence length="432" mass="48662">MSECSRADSESSDEYFVPIVDQSRGSYGIQNDHFDHSFIPISPGEGGSERLSPISPPHQMATPANPQSPLSECESHQHQHQYQQQRYRTKQKRYQHHRHTSELATFPTDPNANTPFRSSLVFTAHKRKSTFSFAVTAFCVLGFCLYSSARSSLHTTVKEVDELVVFSEKVHRQLRRADYEIRLLERELTALDAMETEREDEEVEERVLSQSSAFANPELVDEMRIIEEKLKESQAQADKLKTQVSIVSKQDAVAKYGSGVIRVKMDLIFPEKDSDGDTVPDTGPHTIIMEMASLDIMPHAVFTFLEMVSAKLLDGCSFILNALHVLKAAPLPYDGSSASSKAREFIDHGLESVAFREYSHDYPHDKYTVGFAADGSPSFYINTEDNSQIHIGEPCFAKIISGFDTVQRLEGMPTRNGIWLEHRIGVREVSIL</sequence>
<dbReference type="AlphaFoldDB" id="A0A448ZAZ7"/>
<dbReference type="GO" id="GO:0003755">
    <property type="term" value="F:peptidyl-prolyl cis-trans isomerase activity"/>
    <property type="evidence" value="ECO:0007669"/>
    <property type="project" value="InterPro"/>
</dbReference>
<dbReference type="Pfam" id="PF00160">
    <property type="entry name" value="Pro_isomerase"/>
    <property type="match status" value="1"/>
</dbReference>
<dbReference type="SUPFAM" id="SSF50891">
    <property type="entry name" value="Cyclophilin-like"/>
    <property type="match status" value="1"/>
</dbReference>
<feature type="coiled-coil region" evidence="1">
    <location>
        <begin position="167"/>
        <end position="250"/>
    </location>
</feature>
<dbReference type="EMBL" id="CAACVS010000208">
    <property type="protein sequence ID" value="VEU39176.1"/>
    <property type="molecule type" value="Genomic_DNA"/>
</dbReference>
<dbReference type="Gene3D" id="2.40.100.10">
    <property type="entry name" value="Cyclophilin-like"/>
    <property type="match status" value="1"/>
</dbReference>
<evidence type="ECO:0000313" key="4">
    <source>
        <dbReference type="EMBL" id="VEU39176.1"/>
    </source>
</evidence>